<comment type="caution">
    <text evidence="2">The sequence shown here is derived from an EMBL/GenBank/DDBJ whole genome shotgun (WGS) entry which is preliminary data.</text>
</comment>
<protein>
    <submittedName>
        <fullName evidence="2">DUF4231 domain-containing protein</fullName>
    </submittedName>
</protein>
<dbReference type="EMBL" id="JAPYKS010000042">
    <property type="protein sequence ID" value="MEI9412924.1"/>
    <property type="molecule type" value="Genomic_DNA"/>
</dbReference>
<dbReference type="Pfam" id="PF14015">
    <property type="entry name" value="DUF4231"/>
    <property type="match status" value="1"/>
</dbReference>
<dbReference type="Proteomes" id="UP001387293">
    <property type="component" value="Unassembled WGS sequence"/>
</dbReference>
<proteinExistence type="predicted"/>
<gene>
    <name evidence="2" type="ORF">O7A60_29880</name>
</gene>
<keyword evidence="3" id="KW-1185">Reference proteome</keyword>
<dbReference type="RefSeq" id="WP_337109271.1">
    <property type="nucleotide sequence ID" value="NZ_JAPYKS010000042.1"/>
</dbReference>
<accession>A0ABU8L7G0</accession>
<evidence type="ECO:0000313" key="2">
    <source>
        <dbReference type="EMBL" id="MEI9412924.1"/>
    </source>
</evidence>
<sequence>MSAPGSTESEPDSGYQRLEQQIRWYDSKSGDAQRCYKNVKIAEFILSALVPLTALWNGWVTAALGVGAVVLEGLQQLNQWQHNWITYRSTCEALRHEKYSFLGGSGSYDGLSKDEAHMALVERVESLISTEHAKWISKQEYELNLAAKKRAQSPRKGKGSGAKGHPNS</sequence>
<feature type="region of interest" description="Disordered" evidence="1">
    <location>
        <begin position="147"/>
        <end position="168"/>
    </location>
</feature>
<dbReference type="InterPro" id="IPR025325">
    <property type="entry name" value="DUF4231"/>
</dbReference>
<organism evidence="2 3">
    <name type="scientific">Mesorhizobium salmacidum</name>
    <dbReference type="NCBI Taxonomy" id="3015171"/>
    <lineage>
        <taxon>Bacteria</taxon>
        <taxon>Pseudomonadati</taxon>
        <taxon>Pseudomonadota</taxon>
        <taxon>Alphaproteobacteria</taxon>
        <taxon>Hyphomicrobiales</taxon>
        <taxon>Phyllobacteriaceae</taxon>
        <taxon>Mesorhizobium</taxon>
    </lineage>
</organism>
<evidence type="ECO:0000256" key="1">
    <source>
        <dbReference type="SAM" id="MobiDB-lite"/>
    </source>
</evidence>
<evidence type="ECO:0000313" key="3">
    <source>
        <dbReference type="Proteomes" id="UP001387293"/>
    </source>
</evidence>
<name>A0ABU8L7G0_9HYPH</name>
<dbReference type="NCBIfam" id="NF033634">
    <property type="entry name" value="SLATT_1"/>
    <property type="match status" value="1"/>
</dbReference>
<reference evidence="2 3" key="1">
    <citation type="submission" date="2022-12" db="EMBL/GenBank/DDBJ databases">
        <authorList>
            <person name="Muema E."/>
        </authorList>
    </citation>
    <scope>NUCLEOTIDE SEQUENCE [LARGE SCALE GENOMIC DNA]</scope>
    <source>
        <strain evidence="3">1326</strain>
    </source>
</reference>
<feature type="compositionally biased region" description="Basic residues" evidence="1">
    <location>
        <begin position="147"/>
        <end position="158"/>
    </location>
</feature>